<dbReference type="InterPro" id="IPR053134">
    <property type="entry name" value="RNA-dir_DNA_polymerase"/>
</dbReference>
<sequence>MCTDYTDLNKAYPKDPYPLPNIDRLVDGASGHDLLSSIDAYSRYNQIRMHLMDEVKIAFITDEDNFCYQGHPSEIDELNIQRPEGLDVEVSVDDMVAKSAQGEQHCTVFTRVFDVLRKHNLKLNVETLKPTWINVRSSSIWVAQLV</sequence>
<name>A0A371F551_MUCPR</name>
<organism evidence="1 2">
    <name type="scientific">Mucuna pruriens</name>
    <name type="common">Velvet bean</name>
    <name type="synonym">Dolichos pruriens</name>
    <dbReference type="NCBI Taxonomy" id="157652"/>
    <lineage>
        <taxon>Eukaryota</taxon>
        <taxon>Viridiplantae</taxon>
        <taxon>Streptophyta</taxon>
        <taxon>Embryophyta</taxon>
        <taxon>Tracheophyta</taxon>
        <taxon>Spermatophyta</taxon>
        <taxon>Magnoliopsida</taxon>
        <taxon>eudicotyledons</taxon>
        <taxon>Gunneridae</taxon>
        <taxon>Pentapetalae</taxon>
        <taxon>rosids</taxon>
        <taxon>fabids</taxon>
        <taxon>Fabales</taxon>
        <taxon>Fabaceae</taxon>
        <taxon>Papilionoideae</taxon>
        <taxon>50 kb inversion clade</taxon>
        <taxon>NPAAA clade</taxon>
        <taxon>indigoferoid/millettioid clade</taxon>
        <taxon>Phaseoleae</taxon>
        <taxon>Mucuna</taxon>
    </lineage>
</organism>
<comment type="caution">
    <text evidence="1">The sequence shown here is derived from an EMBL/GenBank/DDBJ whole genome shotgun (WGS) entry which is preliminary data.</text>
</comment>
<reference evidence="1" key="1">
    <citation type="submission" date="2018-05" db="EMBL/GenBank/DDBJ databases">
        <title>Draft genome of Mucuna pruriens seed.</title>
        <authorList>
            <person name="Nnadi N.E."/>
            <person name="Vos R."/>
            <person name="Hasami M.H."/>
            <person name="Devisetty U.K."/>
            <person name="Aguiy J.C."/>
        </authorList>
    </citation>
    <scope>NUCLEOTIDE SEQUENCE [LARGE SCALE GENOMIC DNA]</scope>
    <source>
        <strain evidence="1">JCA_2017</strain>
    </source>
</reference>
<dbReference type="AlphaFoldDB" id="A0A371F551"/>
<gene>
    <name evidence="1" type="ORF">CR513_46955</name>
</gene>
<dbReference type="EMBL" id="QJKJ01010523">
    <property type="protein sequence ID" value="RDX73442.1"/>
    <property type="molecule type" value="Genomic_DNA"/>
</dbReference>
<dbReference type="PANTHER" id="PTHR24559:SF444">
    <property type="entry name" value="REVERSE TRANSCRIPTASE DOMAIN-CONTAINING PROTEIN"/>
    <property type="match status" value="1"/>
</dbReference>
<dbReference type="SUPFAM" id="SSF56672">
    <property type="entry name" value="DNA/RNA polymerases"/>
    <property type="match status" value="1"/>
</dbReference>
<protein>
    <recommendedName>
        <fullName evidence="3">Reverse transcriptase domain-containing protein</fullName>
    </recommendedName>
</protein>
<evidence type="ECO:0008006" key="3">
    <source>
        <dbReference type="Google" id="ProtNLM"/>
    </source>
</evidence>
<evidence type="ECO:0000313" key="2">
    <source>
        <dbReference type="Proteomes" id="UP000257109"/>
    </source>
</evidence>
<accession>A0A371F551</accession>
<keyword evidence="2" id="KW-1185">Reference proteome</keyword>
<dbReference type="PANTHER" id="PTHR24559">
    <property type="entry name" value="TRANSPOSON TY3-I GAG-POL POLYPROTEIN"/>
    <property type="match status" value="1"/>
</dbReference>
<feature type="non-terminal residue" evidence="1">
    <location>
        <position position="1"/>
    </location>
</feature>
<dbReference type="OrthoDB" id="542221at2759"/>
<dbReference type="InterPro" id="IPR043502">
    <property type="entry name" value="DNA/RNA_pol_sf"/>
</dbReference>
<evidence type="ECO:0000313" key="1">
    <source>
        <dbReference type="EMBL" id="RDX73442.1"/>
    </source>
</evidence>
<dbReference type="InterPro" id="IPR043128">
    <property type="entry name" value="Rev_trsase/Diguanyl_cyclase"/>
</dbReference>
<dbReference type="CDD" id="cd01647">
    <property type="entry name" value="RT_LTR"/>
    <property type="match status" value="1"/>
</dbReference>
<dbReference type="STRING" id="157652.A0A371F551"/>
<proteinExistence type="predicted"/>
<dbReference type="Gene3D" id="3.30.70.270">
    <property type="match status" value="1"/>
</dbReference>
<dbReference type="Proteomes" id="UP000257109">
    <property type="component" value="Unassembled WGS sequence"/>
</dbReference>